<reference evidence="3 4" key="1">
    <citation type="submission" date="2018-10" db="EMBL/GenBank/DDBJ databases">
        <title>Robbsia sp. DHC34, isolated from soil.</title>
        <authorList>
            <person name="Gao Z.-H."/>
            <person name="Qiu L.-H."/>
        </authorList>
    </citation>
    <scope>NUCLEOTIDE SEQUENCE [LARGE SCALE GENOMIC DNA]</scope>
    <source>
        <strain evidence="3 4">DHC34</strain>
    </source>
</reference>
<dbReference type="AlphaFoldDB" id="A0A494Y9T4"/>
<dbReference type="PANTHER" id="PTHR11138:SF5">
    <property type="entry name" value="METHIONYL-TRNA FORMYLTRANSFERASE, MITOCHONDRIAL"/>
    <property type="match status" value="1"/>
</dbReference>
<dbReference type="SUPFAM" id="SSF50486">
    <property type="entry name" value="FMT C-terminal domain-like"/>
    <property type="match status" value="1"/>
</dbReference>
<accession>A0A494Y9T4</accession>
<dbReference type="GO" id="GO:0004479">
    <property type="term" value="F:methionyl-tRNA formyltransferase activity"/>
    <property type="evidence" value="ECO:0007669"/>
    <property type="project" value="TreeGrafter"/>
</dbReference>
<dbReference type="InterPro" id="IPR005793">
    <property type="entry name" value="Formyl_trans_C"/>
</dbReference>
<dbReference type="Pfam" id="PF00551">
    <property type="entry name" value="Formyl_trans_N"/>
    <property type="match status" value="1"/>
</dbReference>
<evidence type="ECO:0000259" key="2">
    <source>
        <dbReference type="Pfam" id="PF02911"/>
    </source>
</evidence>
<dbReference type="RefSeq" id="WP_121085874.1">
    <property type="nucleotide sequence ID" value="NZ_RBZU01000003.1"/>
</dbReference>
<sequence length="284" mass="32126">MRFAIATVPRYQVVLNAFVEAGWEPVKIFSTNLLSTLESNSVLLDRAERLRVPIQLSKIEPRDLEALAQAGCTTLVVAGHPWRIPEWRPHLQYAVNFHPSPLPEARGPYPHCRAIRERRREWGISCHKIETSFDTGDVLAQSRFAMHANETHETLDLKIQFAMAVVALDIARDLPKHWAAAKPQQGGDYWPFDSDADRTLDFTQSVDEVMLKVRACGLLECMATVEQQKIHISRAEGWVQAHGFPPGTLVHRNGKHLVVAAADGFIALLEWSTLSLNERRVHHR</sequence>
<dbReference type="InterPro" id="IPR036477">
    <property type="entry name" value="Formyl_transf_N_sf"/>
</dbReference>
<protein>
    <submittedName>
        <fullName evidence="3">Formyl transferase</fullName>
    </submittedName>
</protein>
<keyword evidence="4" id="KW-1185">Reference proteome</keyword>
<dbReference type="Gene3D" id="3.40.50.12230">
    <property type="match status" value="1"/>
</dbReference>
<dbReference type="Pfam" id="PF02911">
    <property type="entry name" value="Formyl_trans_C"/>
    <property type="match status" value="1"/>
</dbReference>
<dbReference type="PANTHER" id="PTHR11138">
    <property type="entry name" value="METHIONYL-TRNA FORMYLTRANSFERASE"/>
    <property type="match status" value="1"/>
</dbReference>
<dbReference type="SUPFAM" id="SSF53328">
    <property type="entry name" value="Formyltransferase"/>
    <property type="match status" value="1"/>
</dbReference>
<proteinExistence type="predicted"/>
<feature type="domain" description="Formyl transferase C-terminal" evidence="2">
    <location>
        <begin position="196"/>
        <end position="270"/>
    </location>
</feature>
<feature type="domain" description="Formyl transferase N-terminal" evidence="1">
    <location>
        <begin position="94"/>
        <end position="161"/>
    </location>
</feature>
<keyword evidence="3" id="KW-0808">Transferase</keyword>
<dbReference type="EMBL" id="RBZU01000003">
    <property type="protein sequence ID" value="RKP56660.1"/>
    <property type="molecule type" value="Genomic_DNA"/>
</dbReference>
<gene>
    <name evidence="3" type="ORF">D7S86_09955</name>
</gene>
<evidence type="ECO:0000313" key="4">
    <source>
        <dbReference type="Proteomes" id="UP000270342"/>
    </source>
</evidence>
<organism evidence="3 4">
    <name type="scientific">Pararobbsia silviterrae</name>
    <dbReference type="NCBI Taxonomy" id="1792498"/>
    <lineage>
        <taxon>Bacteria</taxon>
        <taxon>Pseudomonadati</taxon>
        <taxon>Pseudomonadota</taxon>
        <taxon>Betaproteobacteria</taxon>
        <taxon>Burkholderiales</taxon>
        <taxon>Burkholderiaceae</taxon>
        <taxon>Pararobbsia</taxon>
    </lineage>
</organism>
<dbReference type="Proteomes" id="UP000270342">
    <property type="component" value="Unassembled WGS sequence"/>
</dbReference>
<dbReference type="InterPro" id="IPR002376">
    <property type="entry name" value="Formyl_transf_N"/>
</dbReference>
<dbReference type="OrthoDB" id="9802815at2"/>
<evidence type="ECO:0000313" key="3">
    <source>
        <dbReference type="EMBL" id="RKP56660.1"/>
    </source>
</evidence>
<name>A0A494Y9T4_9BURK</name>
<comment type="caution">
    <text evidence="3">The sequence shown here is derived from an EMBL/GenBank/DDBJ whole genome shotgun (WGS) entry which is preliminary data.</text>
</comment>
<dbReference type="InterPro" id="IPR011034">
    <property type="entry name" value="Formyl_transferase-like_C_sf"/>
</dbReference>
<evidence type="ECO:0000259" key="1">
    <source>
        <dbReference type="Pfam" id="PF00551"/>
    </source>
</evidence>